<gene>
    <name evidence="6" type="ORF">IFK94_05500</name>
</gene>
<feature type="chain" id="PRO_5035241373" evidence="4">
    <location>
        <begin position="24"/>
        <end position="489"/>
    </location>
</feature>
<dbReference type="PANTHER" id="PTHR45980">
    <property type="match status" value="1"/>
</dbReference>
<keyword evidence="2" id="KW-0378">Hydrolase</keyword>
<dbReference type="InterPro" id="IPR036034">
    <property type="entry name" value="PDZ_sf"/>
</dbReference>
<evidence type="ECO:0000259" key="5">
    <source>
        <dbReference type="PROSITE" id="PS50106"/>
    </source>
</evidence>
<dbReference type="Pfam" id="PF13365">
    <property type="entry name" value="Trypsin_2"/>
    <property type="match status" value="1"/>
</dbReference>
<dbReference type="Proteomes" id="UP000648239">
    <property type="component" value="Unassembled WGS sequence"/>
</dbReference>
<dbReference type="Gene3D" id="2.40.10.120">
    <property type="match status" value="1"/>
</dbReference>
<evidence type="ECO:0000256" key="2">
    <source>
        <dbReference type="ARBA" id="ARBA00022801"/>
    </source>
</evidence>
<dbReference type="Gene3D" id="3.20.190.20">
    <property type="match status" value="1"/>
</dbReference>
<dbReference type="Pfam" id="PF17815">
    <property type="entry name" value="PDZ_3"/>
    <property type="match status" value="1"/>
</dbReference>
<dbReference type="AlphaFoldDB" id="A0A8J7C2E8"/>
<dbReference type="PRINTS" id="PR00834">
    <property type="entry name" value="PROTEASES2C"/>
</dbReference>
<dbReference type="InterPro" id="IPR041517">
    <property type="entry name" value="DEGP_PDZ"/>
</dbReference>
<dbReference type="EMBL" id="JACXWD010000012">
    <property type="protein sequence ID" value="MBD3867561.1"/>
    <property type="molecule type" value="Genomic_DNA"/>
</dbReference>
<dbReference type="PROSITE" id="PS50106">
    <property type="entry name" value="PDZ"/>
    <property type="match status" value="1"/>
</dbReference>
<evidence type="ECO:0000256" key="3">
    <source>
        <dbReference type="ARBA" id="ARBA00022825"/>
    </source>
</evidence>
<dbReference type="InterPro" id="IPR001478">
    <property type="entry name" value="PDZ"/>
</dbReference>
<proteinExistence type="predicted"/>
<accession>A0A8J7C2E8</accession>
<name>A0A8J7C2E8_9BACT</name>
<dbReference type="PANTHER" id="PTHR45980:SF9">
    <property type="entry name" value="PROTEASE DO-LIKE 10, MITOCHONDRIAL-RELATED"/>
    <property type="match status" value="1"/>
</dbReference>
<dbReference type="GO" id="GO:0004252">
    <property type="term" value="F:serine-type endopeptidase activity"/>
    <property type="evidence" value="ECO:0007669"/>
    <property type="project" value="InterPro"/>
</dbReference>
<evidence type="ECO:0000313" key="6">
    <source>
        <dbReference type="EMBL" id="MBD3867561.1"/>
    </source>
</evidence>
<dbReference type="InterPro" id="IPR009003">
    <property type="entry name" value="Peptidase_S1_PA"/>
</dbReference>
<organism evidence="6 7">
    <name type="scientific">Candidatus Polarisedimenticola svalbardensis</name>
    <dbReference type="NCBI Taxonomy" id="2886004"/>
    <lineage>
        <taxon>Bacteria</taxon>
        <taxon>Pseudomonadati</taxon>
        <taxon>Acidobacteriota</taxon>
        <taxon>Candidatus Polarisedimenticolia</taxon>
        <taxon>Candidatus Polarisedimenticolales</taxon>
        <taxon>Candidatus Polarisedimenticolaceae</taxon>
        <taxon>Candidatus Polarisedimenticola</taxon>
    </lineage>
</organism>
<reference evidence="6 7" key="1">
    <citation type="submission" date="2020-08" db="EMBL/GenBank/DDBJ databases">
        <title>Acidobacteriota in marine sediments use diverse sulfur dissimilation pathways.</title>
        <authorList>
            <person name="Wasmund K."/>
        </authorList>
    </citation>
    <scope>NUCLEOTIDE SEQUENCE [LARGE SCALE GENOMIC DNA]</scope>
    <source>
        <strain evidence="6">MAG AM4</strain>
    </source>
</reference>
<protein>
    <submittedName>
        <fullName evidence="6">Trypsin-like peptidase domain-containing protein</fullName>
    </submittedName>
</protein>
<keyword evidence="3" id="KW-0720">Serine protease</keyword>
<feature type="domain" description="PDZ" evidence="5">
    <location>
        <begin position="231"/>
        <end position="291"/>
    </location>
</feature>
<feature type="signal peptide" evidence="4">
    <location>
        <begin position="1"/>
        <end position="23"/>
    </location>
</feature>
<dbReference type="InterPro" id="IPR046449">
    <property type="entry name" value="DEGP_PDZ_sf"/>
</dbReference>
<evidence type="ECO:0000256" key="1">
    <source>
        <dbReference type="ARBA" id="ARBA00022670"/>
    </source>
</evidence>
<comment type="caution">
    <text evidence="6">The sequence shown here is derived from an EMBL/GenBank/DDBJ whole genome shotgun (WGS) entry which is preliminary data.</text>
</comment>
<keyword evidence="4" id="KW-0732">Signal</keyword>
<dbReference type="Pfam" id="PF00595">
    <property type="entry name" value="PDZ"/>
    <property type="match status" value="1"/>
</dbReference>
<dbReference type="SUPFAM" id="SSF50156">
    <property type="entry name" value="PDZ domain-like"/>
    <property type="match status" value="1"/>
</dbReference>
<dbReference type="InterPro" id="IPR001940">
    <property type="entry name" value="Peptidase_S1C"/>
</dbReference>
<dbReference type="GO" id="GO:0006508">
    <property type="term" value="P:proteolysis"/>
    <property type="evidence" value="ECO:0007669"/>
    <property type="project" value="UniProtKB-KW"/>
</dbReference>
<evidence type="ECO:0000256" key="4">
    <source>
        <dbReference type="SAM" id="SignalP"/>
    </source>
</evidence>
<dbReference type="Gene3D" id="2.30.42.10">
    <property type="match status" value="1"/>
</dbReference>
<evidence type="ECO:0000313" key="7">
    <source>
        <dbReference type="Proteomes" id="UP000648239"/>
    </source>
</evidence>
<dbReference type="SUPFAM" id="SSF50494">
    <property type="entry name" value="Trypsin-like serine proteases"/>
    <property type="match status" value="1"/>
</dbReference>
<keyword evidence="1" id="KW-0645">Protease</keyword>
<sequence>MRRLSICLFVFCSLAALLAPALGSDEQLLERSVVRIVNYAQRGTWYTPWDLSGVGESSGTGFAIGNGLVMTNAHVVSDSRYLLIFVYNDPEPRQAEVVHIAHDADLALIRPVKRGALDDLPALEFGGMPALRTTVDTLGYPAGGMRLSSTRGVVSRIEEQLYVHSGKDLHLTVQTDAAINPGNSGGPVVQDGKVVGVAFQGNAGLENTGFFIPMEVIQRFLNDVQDGRYDGYPELGAETSGLENVAARAQAGMKTDETGVRVDSVYRGSSAENGLEAGDVILEVENRTVANDGTVDDGGGRISYGLLVDRKQIGESVPIRLLRDGRRIEVDVPLTSFPMGDAHGHAYDRLPRYYIYGGLVFVPLNLEMLKTFGGDWHVKADKEIVYEFLVRPMIQPELIQQERVVLLRRLKHPVNSDMAFYRNQVVEKVNGKTITCLEDLVETLENHQGDFHLIEFSNRRRIGVINRLDADAAHREILGRYGIQEDRNL</sequence>